<keyword evidence="11" id="KW-1185">Reference proteome</keyword>
<organism evidence="10 11">
    <name type="scientific">Marilutibacter penaei</name>
    <dbReference type="NCBI Taxonomy" id="2759900"/>
    <lineage>
        <taxon>Bacteria</taxon>
        <taxon>Pseudomonadati</taxon>
        <taxon>Pseudomonadota</taxon>
        <taxon>Gammaproteobacteria</taxon>
        <taxon>Lysobacterales</taxon>
        <taxon>Lysobacteraceae</taxon>
        <taxon>Marilutibacter</taxon>
    </lineage>
</organism>
<comment type="function">
    <text evidence="6 9">Nucleoside triphosphate pyrophosphatase that hydrolyzes 7-methyl-GTP (m(7)GTP). May have a dual role in cell division arrest and in preventing the incorporation of modified nucleotides into cellular nucleic acids.</text>
</comment>
<dbReference type="Gene3D" id="3.90.950.10">
    <property type="match status" value="1"/>
</dbReference>
<name>A0A7W3YFC4_9GAMM</name>
<evidence type="ECO:0000256" key="7">
    <source>
        <dbReference type="ARBA" id="ARBA00060749"/>
    </source>
</evidence>
<evidence type="ECO:0000256" key="2">
    <source>
        <dbReference type="ARBA" id="ARBA00022490"/>
    </source>
</evidence>
<sequence length="195" mass="21041">MPPLLLASTSPYRRELLARLRLPFETARPEVDETPRADEDPTALVARLAHAKAIAIARQRRGAWVIGSDQVAQFEGRALGKPGDRAHAIAQLSSMSGRAVQFRTGVCVLRMDADGAFHAHEALDTTVVRFRALADEAIARYLDAEQPFDCAGSFKSEGLGIALFDAIQTDDPTALVGLPLIATARLLRAAGFQLP</sequence>
<dbReference type="InterPro" id="IPR003697">
    <property type="entry name" value="Maf-like"/>
</dbReference>
<evidence type="ECO:0000256" key="9">
    <source>
        <dbReference type="HAMAP-Rule" id="MF_00528"/>
    </source>
</evidence>
<keyword evidence="2 9" id="KW-0963">Cytoplasm</keyword>
<dbReference type="GO" id="GO:0047429">
    <property type="term" value="F:nucleoside triphosphate diphosphatase activity"/>
    <property type="evidence" value="ECO:0007669"/>
    <property type="project" value="InterPro"/>
</dbReference>
<dbReference type="EMBL" id="JACHTE010000007">
    <property type="protein sequence ID" value="MBB1089042.1"/>
    <property type="molecule type" value="Genomic_DNA"/>
</dbReference>
<comment type="similarity">
    <text evidence="7 9">Belongs to the Maf family. YceF subfamily.</text>
</comment>
<feature type="active site" description="Proton acceptor" evidence="9">
    <location>
        <position position="69"/>
    </location>
</feature>
<feature type="site" description="Important for substrate specificity" evidence="9">
    <location>
        <position position="157"/>
    </location>
</feature>
<dbReference type="GO" id="GO:0005737">
    <property type="term" value="C:cytoplasm"/>
    <property type="evidence" value="ECO:0007669"/>
    <property type="project" value="UniProtKB-SubCell"/>
</dbReference>
<evidence type="ECO:0000256" key="3">
    <source>
        <dbReference type="ARBA" id="ARBA00022801"/>
    </source>
</evidence>
<dbReference type="PIRSF" id="PIRSF006305">
    <property type="entry name" value="Maf"/>
    <property type="match status" value="1"/>
</dbReference>
<feature type="site" description="Important for substrate specificity" evidence="9">
    <location>
        <position position="70"/>
    </location>
</feature>
<evidence type="ECO:0000256" key="4">
    <source>
        <dbReference type="ARBA" id="ARBA00023080"/>
    </source>
</evidence>
<evidence type="ECO:0000313" key="11">
    <source>
        <dbReference type="Proteomes" id="UP000552587"/>
    </source>
</evidence>
<dbReference type="NCBIfam" id="TIGR00172">
    <property type="entry name" value="maf"/>
    <property type="match status" value="1"/>
</dbReference>
<dbReference type="FunFam" id="3.90.950.10:FF:000005">
    <property type="entry name" value="7-methyl-GTP pyrophosphatase"/>
    <property type="match status" value="1"/>
</dbReference>
<dbReference type="CDD" id="cd00555">
    <property type="entry name" value="Maf"/>
    <property type="match status" value="1"/>
</dbReference>
<gene>
    <name evidence="10" type="primary">maf</name>
    <name evidence="10" type="ORF">H4F99_11130</name>
</gene>
<dbReference type="GO" id="GO:0009117">
    <property type="term" value="P:nucleotide metabolic process"/>
    <property type="evidence" value="ECO:0007669"/>
    <property type="project" value="UniProtKB-KW"/>
</dbReference>
<dbReference type="SUPFAM" id="SSF52972">
    <property type="entry name" value="ITPase-like"/>
    <property type="match status" value="1"/>
</dbReference>
<feature type="site" description="Important for substrate specificity" evidence="9">
    <location>
        <position position="12"/>
    </location>
</feature>
<evidence type="ECO:0000256" key="8">
    <source>
        <dbReference type="ARBA" id="ARBA00068163"/>
    </source>
</evidence>
<protein>
    <recommendedName>
        <fullName evidence="8 9">7-methyl-GTP pyrophosphatase</fullName>
        <shortName evidence="9">m(7)GTP pyrophosphatase</shortName>
        <ecNumber evidence="9">3.6.1.-</ecNumber>
    </recommendedName>
</protein>
<comment type="caution">
    <text evidence="9">Lacks conserved residue(s) required for the propagation of feature annotation.</text>
</comment>
<comment type="subcellular location">
    <subcellularLocation>
        <location evidence="1 9">Cytoplasm</location>
    </subcellularLocation>
</comment>
<dbReference type="PANTHER" id="PTHR43213">
    <property type="entry name" value="BIFUNCTIONAL DTTP/UTP PYROPHOSPHATASE/METHYLTRANSFERASE PROTEIN-RELATED"/>
    <property type="match status" value="1"/>
</dbReference>
<dbReference type="AlphaFoldDB" id="A0A7W3YFC4"/>
<accession>A0A7W3YFC4</accession>
<evidence type="ECO:0000256" key="6">
    <source>
        <dbReference type="ARBA" id="ARBA00053369"/>
    </source>
</evidence>
<dbReference type="RefSeq" id="WP_182669817.1">
    <property type="nucleotide sequence ID" value="NZ_JACHTE010000007.1"/>
</dbReference>
<dbReference type="InterPro" id="IPR029001">
    <property type="entry name" value="ITPase-like_fam"/>
</dbReference>
<comment type="caution">
    <text evidence="10">The sequence shown here is derived from an EMBL/GenBank/DDBJ whole genome shotgun (WGS) entry which is preliminary data.</text>
</comment>
<evidence type="ECO:0000256" key="5">
    <source>
        <dbReference type="ARBA" id="ARBA00050213"/>
    </source>
</evidence>
<dbReference type="HAMAP" id="MF_00528">
    <property type="entry name" value="Maf"/>
    <property type="match status" value="1"/>
</dbReference>
<keyword evidence="3 9" id="KW-0378">Hydrolase</keyword>
<comment type="catalytic activity">
    <reaction evidence="5 9">
        <text>N(7)-methyl-GTP + H2O = N(7)-methyl-GMP + diphosphate + H(+)</text>
        <dbReference type="Rhea" id="RHEA:58744"/>
        <dbReference type="ChEBI" id="CHEBI:15377"/>
        <dbReference type="ChEBI" id="CHEBI:15378"/>
        <dbReference type="ChEBI" id="CHEBI:33019"/>
        <dbReference type="ChEBI" id="CHEBI:58285"/>
        <dbReference type="ChEBI" id="CHEBI:87133"/>
    </reaction>
</comment>
<comment type="cofactor">
    <cofactor evidence="9">
        <name>a divalent metal cation</name>
        <dbReference type="ChEBI" id="CHEBI:60240"/>
    </cofactor>
</comment>
<dbReference type="PANTHER" id="PTHR43213:SF10">
    <property type="entry name" value="7-METHYL-GTP PYROPHOSPHATASE"/>
    <property type="match status" value="1"/>
</dbReference>
<dbReference type="Proteomes" id="UP000552587">
    <property type="component" value="Unassembled WGS sequence"/>
</dbReference>
<proteinExistence type="inferred from homology"/>
<keyword evidence="4 9" id="KW-0546">Nucleotide metabolism</keyword>
<dbReference type="Pfam" id="PF02545">
    <property type="entry name" value="Maf"/>
    <property type="match status" value="1"/>
</dbReference>
<reference evidence="10 11" key="1">
    <citation type="submission" date="2020-07" db="EMBL/GenBank/DDBJ databases">
        <authorList>
            <person name="Xu S."/>
            <person name="Li A."/>
        </authorList>
    </citation>
    <scope>NUCLEOTIDE SEQUENCE [LARGE SCALE GENOMIC DNA]</scope>
    <source>
        <strain evidence="10 11">SG-8</strain>
    </source>
</reference>
<evidence type="ECO:0000256" key="1">
    <source>
        <dbReference type="ARBA" id="ARBA00004496"/>
    </source>
</evidence>
<evidence type="ECO:0000313" key="10">
    <source>
        <dbReference type="EMBL" id="MBB1089042.1"/>
    </source>
</evidence>
<dbReference type="EC" id="3.6.1.-" evidence="9"/>